<keyword evidence="2" id="KW-1185">Reference proteome</keyword>
<dbReference type="Proteomes" id="UP000887581">
    <property type="component" value="Unplaced"/>
</dbReference>
<evidence type="ECO:0000313" key="3">
    <source>
        <dbReference type="WBParaSite" id="sdigi.contig9.g1055.t1"/>
    </source>
</evidence>
<reference evidence="3" key="1">
    <citation type="submission" date="2022-11" db="UniProtKB">
        <authorList>
            <consortium name="WormBaseParasite"/>
        </authorList>
    </citation>
    <scope>IDENTIFICATION</scope>
</reference>
<evidence type="ECO:0000256" key="1">
    <source>
        <dbReference type="SAM" id="MobiDB-lite"/>
    </source>
</evidence>
<accession>A0A915Q812</accession>
<sequence length="219" mass="24385">MDERSPQTIGSIIEYMCMVAYRKFVTRARGETIRKRLLNKKFLFDVSDKENMQRLEGGFLGAVEACELNGFVQDLRKRGIVRDGPDGIHIPALETMGEPTEDEDASSTNSNASDAGISEVDAILKDAAIRAAFARRIGSSSKVQRTSPSKLRAYFEIADATFTKVSIPNGCEDVRTPLEEVVNEKLRDKEESSVENQKTTDENQRTTEEGSLPKRARCC</sequence>
<protein>
    <submittedName>
        <fullName evidence="3">Uncharacterized protein</fullName>
    </submittedName>
</protein>
<feature type="region of interest" description="Disordered" evidence="1">
    <location>
        <begin position="183"/>
        <end position="219"/>
    </location>
</feature>
<organism evidence="2 3">
    <name type="scientific">Setaria digitata</name>
    <dbReference type="NCBI Taxonomy" id="48799"/>
    <lineage>
        <taxon>Eukaryota</taxon>
        <taxon>Metazoa</taxon>
        <taxon>Ecdysozoa</taxon>
        <taxon>Nematoda</taxon>
        <taxon>Chromadorea</taxon>
        <taxon>Rhabditida</taxon>
        <taxon>Spirurina</taxon>
        <taxon>Spiruromorpha</taxon>
        <taxon>Filarioidea</taxon>
        <taxon>Setariidae</taxon>
        <taxon>Setaria</taxon>
    </lineage>
</organism>
<proteinExistence type="predicted"/>
<dbReference type="WBParaSite" id="sdigi.contig9.g1055.t1">
    <property type="protein sequence ID" value="sdigi.contig9.g1055.t1"/>
    <property type="gene ID" value="sdigi.contig9.g1055"/>
</dbReference>
<feature type="compositionally biased region" description="Basic and acidic residues" evidence="1">
    <location>
        <begin position="183"/>
        <end position="212"/>
    </location>
</feature>
<evidence type="ECO:0000313" key="2">
    <source>
        <dbReference type="Proteomes" id="UP000887581"/>
    </source>
</evidence>
<feature type="region of interest" description="Disordered" evidence="1">
    <location>
        <begin position="88"/>
        <end position="114"/>
    </location>
</feature>
<name>A0A915Q812_9BILA</name>
<dbReference type="AlphaFoldDB" id="A0A915Q812"/>